<name>G5KGT9_9STRE</name>
<proteinExistence type="predicted"/>
<dbReference type="RefSeq" id="WP_006739661.1">
    <property type="nucleotide sequence ID" value="NZ_AEUZ02000001.1"/>
</dbReference>
<dbReference type="eggNOG" id="ENOG5033A22">
    <property type="taxonomic scope" value="Bacteria"/>
</dbReference>
<keyword evidence="2" id="KW-1185">Reference proteome</keyword>
<evidence type="ECO:0000313" key="2">
    <source>
        <dbReference type="Proteomes" id="UP000005388"/>
    </source>
</evidence>
<dbReference type="AlphaFoldDB" id="G5KGT9"/>
<accession>G5KGT9</accession>
<dbReference type="STRING" id="764291.STRUR_0112"/>
<dbReference type="Proteomes" id="UP000005388">
    <property type="component" value="Unassembled WGS sequence"/>
</dbReference>
<sequence>MEKALTPQQKACKNWNAKNREHRNYLTKRSSARSFIRNNATLEDLDELELLIKERKKSI</sequence>
<reference evidence="1 2" key="1">
    <citation type="journal article" date="2014" name="Int. J. Syst. Evol. Microbiol.">
        <title>Phylogenomics and the dynamic genome evolution of the genus Streptococcus.</title>
        <authorList>
            <consortium name="The Broad Institute Genome Sequencing Platform"/>
            <person name="Richards V.P."/>
            <person name="Palmer S.R."/>
            <person name="Pavinski Bitar P.D."/>
            <person name="Qin X."/>
            <person name="Weinstock G.M."/>
            <person name="Highlander S.K."/>
            <person name="Town C.D."/>
            <person name="Burne R.A."/>
            <person name="Stanhope M.J."/>
        </authorList>
    </citation>
    <scope>NUCLEOTIDE SEQUENCE [LARGE SCALE GENOMIC DNA]</scope>
    <source>
        <strain evidence="1 2">2285-97</strain>
    </source>
</reference>
<organism evidence="1 2">
    <name type="scientific">Streptococcus urinalis 2285-97</name>
    <dbReference type="NCBI Taxonomy" id="764291"/>
    <lineage>
        <taxon>Bacteria</taxon>
        <taxon>Bacillati</taxon>
        <taxon>Bacillota</taxon>
        <taxon>Bacilli</taxon>
        <taxon>Lactobacillales</taxon>
        <taxon>Streptococcaceae</taxon>
        <taxon>Streptococcus</taxon>
    </lineage>
</organism>
<evidence type="ECO:0000313" key="1">
    <source>
        <dbReference type="EMBL" id="EHJ56925.1"/>
    </source>
</evidence>
<gene>
    <name evidence="1" type="ORF">STRUR_0112</name>
</gene>
<dbReference type="EMBL" id="AEUZ02000001">
    <property type="protein sequence ID" value="EHJ56925.1"/>
    <property type="molecule type" value="Genomic_DNA"/>
</dbReference>
<protein>
    <submittedName>
        <fullName evidence="1">Uncharacterized protein</fullName>
    </submittedName>
</protein>
<comment type="caution">
    <text evidence="1">The sequence shown here is derived from an EMBL/GenBank/DDBJ whole genome shotgun (WGS) entry which is preliminary data.</text>
</comment>